<accession>A0A2U3E444</accession>
<organism evidence="2 3">
    <name type="scientific">Purpureocillium lilacinum</name>
    <name type="common">Paecilomyces lilacinus</name>
    <dbReference type="NCBI Taxonomy" id="33203"/>
    <lineage>
        <taxon>Eukaryota</taxon>
        <taxon>Fungi</taxon>
        <taxon>Dikarya</taxon>
        <taxon>Ascomycota</taxon>
        <taxon>Pezizomycotina</taxon>
        <taxon>Sordariomycetes</taxon>
        <taxon>Hypocreomycetidae</taxon>
        <taxon>Hypocreales</taxon>
        <taxon>Ophiocordycipitaceae</taxon>
        <taxon>Purpureocillium</taxon>
    </lineage>
</organism>
<feature type="region of interest" description="Disordered" evidence="1">
    <location>
        <begin position="417"/>
        <end position="451"/>
    </location>
</feature>
<feature type="compositionally biased region" description="Polar residues" evidence="1">
    <location>
        <begin position="417"/>
        <end position="433"/>
    </location>
</feature>
<feature type="compositionally biased region" description="Basic and acidic residues" evidence="1">
    <location>
        <begin position="203"/>
        <end position="216"/>
    </location>
</feature>
<feature type="region of interest" description="Disordered" evidence="1">
    <location>
        <begin position="295"/>
        <end position="314"/>
    </location>
</feature>
<name>A0A2U3E444_PURLI</name>
<proteinExistence type="predicted"/>
<feature type="region of interest" description="Disordered" evidence="1">
    <location>
        <begin position="323"/>
        <end position="349"/>
    </location>
</feature>
<dbReference type="AlphaFoldDB" id="A0A2U3E444"/>
<feature type="compositionally biased region" description="Low complexity" evidence="1">
    <location>
        <begin position="182"/>
        <end position="192"/>
    </location>
</feature>
<feature type="compositionally biased region" description="Polar residues" evidence="1">
    <location>
        <begin position="299"/>
        <end position="308"/>
    </location>
</feature>
<evidence type="ECO:0000313" key="2">
    <source>
        <dbReference type="EMBL" id="PWI69283.1"/>
    </source>
</evidence>
<sequence length="563" mass="60281">MGGFFMGGAWGLGERATCKARGFGSFGLGGARAAGQGGSSKLSLLFTCLGWSWTLIYLRSVVWSREGMNGITEARKSGIANGREWAQMQGKSADRAIPRDPVTDSKLQAKAARRRLASLLIRDEKSARRKRKTPPSLLPMPHRALAGPPPKSPHRARGVGSPPFPDCWLAYLHAHPSRRPSSHQQQQQQQPRKSWPNFLRSAAEARRAKRTIETRDQQAATNGQRRIMRQAGEQPSTGGSLAGAAPPPSPLRPAGGAQWLQPAQQQPPSSPFGASLPGPLEDGPFQRRPELRLQLPSRWESSSGGDTPSRQHDEANCGAIGTVAHRWPSQPPPGATHAQTGRGLGGHGGPSNCVREVAYGRSSRRQVPVHAGWAGLGWAGWMDGWTMRTRGGGGAHSLPLTPSGSLAHSLTHSLGNRLCTSTSAGTTPTQPGQHAQAAGRQGPRPPRAPSDALTLCPSVWAPWSPSLDVSLSLPLTLSLPSLRLPLPLHSLCSTACTPTALLIEADATSSQLAPARRARTSDIRRRRASPLPLDHDELSVLRCPPTFCRLLVEPVSSTGYHDR</sequence>
<gene>
    <name evidence="2" type="ORF">PCL_00930</name>
</gene>
<reference evidence="2 3" key="1">
    <citation type="journal article" date="2016" name="Front. Microbiol.">
        <title>Genome and transcriptome sequences reveal the specific parasitism of the nematophagous Purpureocillium lilacinum 36-1.</title>
        <authorList>
            <person name="Xie J."/>
            <person name="Li S."/>
            <person name="Mo C."/>
            <person name="Xiao X."/>
            <person name="Peng D."/>
            <person name="Wang G."/>
            <person name="Xiao Y."/>
        </authorList>
    </citation>
    <scope>NUCLEOTIDE SEQUENCE [LARGE SCALE GENOMIC DNA]</scope>
    <source>
        <strain evidence="2 3">36-1</strain>
    </source>
</reference>
<feature type="region of interest" description="Disordered" evidence="1">
    <location>
        <begin position="87"/>
        <end position="161"/>
    </location>
</feature>
<evidence type="ECO:0000256" key="1">
    <source>
        <dbReference type="SAM" id="MobiDB-lite"/>
    </source>
</evidence>
<feature type="region of interest" description="Disordered" evidence="1">
    <location>
        <begin position="176"/>
        <end position="286"/>
    </location>
</feature>
<dbReference type="Proteomes" id="UP000245956">
    <property type="component" value="Unassembled WGS sequence"/>
</dbReference>
<feature type="compositionally biased region" description="Basic and acidic residues" evidence="1">
    <location>
        <begin position="92"/>
        <end position="103"/>
    </location>
</feature>
<evidence type="ECO:0000313" key="3">
    <source>
        <dbReference type="Proteomes" id="UP000245956"/>
    </source>
</evidence>
<comment type="caution">
    <text evidence="2">The sequence shown here is derived from an EMBL/GenBank/DDBJ whole genome shotgun (WGS) entry which is preliminary data.</text>
</comment>
<dbReference type="EMBL" id="LCWV01000012">
    <property type="protein sequence ID" value="PWI69283.1"/>
    <property type="molecule type" value="Genomic_DNA"/>
</dbReference>
<protein>
    <submittedName>
        <fullName evidence="2">Uncharacterized protein</fullName>
    </submittedName>
</protein>
<feature type="compositionally biased region" description="Low complexity" evidence="1">
    <location>
        <begin position="252"/>
        <end position="275"/>
    </location>
</feature>